<dbReference type="EMBL" id="CM001377">
    <property type="protein sequence ID" value="EHM10048.1"/>
    <property type="molecule type" value="Genomic_DNA"/>
</dbReference>
<dbReference type="NCBIfam" id="TIGR02669">
    <property type="entry name" value="SpoIID_LytB"/>
    <property type="match status" value="1"/>
</dbReference>
<feature type="compositionally biased region" description="Polar residues" evidence="1">
    <location>
        <begin position="357"/>
        <end position="371"/>
    </location>
</feature>
<dbReference type="InterPro" id="IPR051922">
    <property type="entry name" value="Bact_Sporulation_Assoc"/>
</dbReference>
<dbReference type="AlphaFoldDB" id="H0URV9"/>
<feature type="region of interest" description="Disordered" evidence="1">
    <location>
        <begin position="335"/>
        <end position="371"/>
    </location>
</feature>
<sequence>MGSMTDSSGISVPLSGRTSVSVGDGGVWVQGRFLSFPVKIYGDNLSFGPIGYRGSIELIPSRVGRGFNVVNVVELEDYVRGIMKVEANPEWPMEFLKAQAVVARTYALRNLGRHMSDGFDICSSLHCQVYRGRNGESPRSDQAVFNTSGVVLMYGSSLAITPFHSDSGGITAAASDVWGGRVPYLLSRPEPFQYRSPYSSWKTVLSSSQIESALKRINRWVGNIIGIRVVTRDKGGRITAMDIKGSAGTVRLSGHAFRMALGTSVVRSTNFTINGKMDTPDNSTVDRPIEADVKGKTDVSYETDPLVEMVEDGLFSKDEVFDMIMNPSKREMYKKMGEARTQGGTSRKGNDDDNRTAVATSSPTIRRASGSNSWVLEGQGWGHGVGMSQWGAKTMAEYGWNFEQILMYYFPGTHLGRR</sequence>
<feature type="domain" description="Sporulation stage II protein D amidase enhancer LytB N-terminal" evidence="2">
    <location>
        <begin position="66"/>
        <end position="154"/>
    </location>
</feature>
<dbReference type="PANTHER" id="PTHR30032:SF4">
    <property type="entry name" value="AMIDASE ENHANCER"/>
    <property type="match status" value="1"/>
</dbReference>
<dbReference type="GO" id="GO:0030288">
    <property type="term" value="C:outer membrane-bounded periplasmic space"/>
    <property type="evidence" value="ECO:0007669"/>
    <property type="project" value="TreeGrafter"/>
</dbReference>
<dbReference type="eggNOG" id="COG2385">
    <property type="taxonomic scope" value="Bacteria"/>
</dbReference>
<dbReference type="Proteomes" id="UP000005730">
    <property type="component" value="Chromosome"/>
</dbReference>
<protein>
    <submittedName>
        <fullName evidence="3">SpoIID/LytB domain protein</fullName>
    </submittedName>
</protein>
<dbReference type="InterPro" id="IPR013693">
    <property type="entry name" value="SpoIID/LytB_N"/>
</dbReference>
<dbReference type="GO" id="GO:0030435">
    <property type="term" value="P:sporulation resulting in formation of a cellular spore"/>
    <property type="evidence" value="ECO:0007669"/>
    <property type="project" value="InterPro"/>
</dbReference>
<evidence type="ECO:0000256" key="1">
    <source>
        <dbReference type="SAM" id="MobiDB-lite"/>
    </source>
</evidence>
<dbReference type="PANTHER" id="PTHR30032">
    <property type="entry name" value="N-ACETYLMURAMOYL-L-ALANINE AMIDASE-RELATED"/>
    <property type="match status" value="1"/>
</dbReference>
<evidence type="ECO:0000313" key="3">
    <source>
        <dbReference type="EMBL" id="EHM10048.1"/>
    </source>
</evidence>
<dbReference type="Pfam" id="PF08486">
    <property type="entry name" value="SpoIID"/>
    <property type="match status" value="1"/>
</dbReference>
<dbReference type="HOGENOM" id="CLU_021203_3_3_0"/>
<evidence type="ECO:0000259" key="2">
    <source>
        <dbReference type="Pfam" id="PF08486"/>
    </source>
</evidence>
<proteinExistence type="predicted"/>
<keyword evidence="4" id="KW-1185">Reference proteome</keyword>
<accession>H0URV9</accession>
<evidence type="ECO:0000313" key="4">
    <source>
        <dbReference type="Proteomes" id="UP000005730"/>
    </source>
</evidence>
<organism evidence="3 4">
    <name type="scientific">Thermanaerovibrio velox DSM 12556</name>
    <dbReference type="NCBI Taxonomy" id="926567"/>
    <lineage>
        <taxon>Bacteria</taxon>
        <taxon>Thermotogati</taxon>
        <taxon>Synergistota</taxon>
        <taxon>Synergistia</taxon>
        <taxon>Synergistales</taxon>
        <taxon>Synergistaceae</taxon>
        <taxon>Thermanaerovibrio</taxon>
    </lineage>
</organism>
<reference evidence="3 4" key="1">
    <citation type="submission" date="2011-10" db="EMBL/GenBank/DDBJ databases">
        <title>The Noncontiguous Finished genome of Thermanaerovibrio velox DSM 12556.</title>
        <authorList>
            <consortium name="US DOE Joint Genome Institute (JGI-PGF)"/>
            <person name="Lucas S."/>
            <person name="Copeland A."/>
            <person name="Lapidus A."/>
            <person name="Glavina del Rio T."/>
            <person name="Dalin E."/>
            <person name="Tice H."/>
            <person name="Bruce D."/>
            <person name="Goodwin L."/>
            <person name="Pitluck S."/>
            <person name="Peters L."/>
            <person name="Mikhailova N."/>
            <person name="Teshima H."/>
            <person name="Kyrpides N."/>
            <person name="Mavromatis K."/>
            <person name="Ivanova N."/>
            <person name="Markowitz V."/>
            <person name="Cheng J.-F."/>
            <person name="Hugenholtz P."/>
            <person name="Woyke T."/>
            <person name="Wu D."/>
            <person name="Spring S."/>
            <person name="Brambilla E.-M."/>
            <person name="Klenk H.-P."/>
            <person name="Eisen J.A."/>
        </authorList>
    </citation>
    <scope>NUCLEOTIDE SEQUENCE [LARGE SCALE GENOMIC DNA]</scope>
    <source>
        <strain evidence="3 4">DSM 12556</strain>
    </source>
</reference>
<name>H0URV9_9BACT</name>
<gene>
    <name evidence="3" type="ORF">TheveDRAFT_0912</name>
</gene>
<dbReference type="STRING" id="926567.TheveDRAFT_0912"/>
<dbReference type="InterPro" id="IPR013486">
    <property type="entry name" value="SpoIID/LytB"/>
</dbReference>